<dbReference type="GO" id="GO:0005524">
    <property type="term" value="F:ATP binding"/>
    <property type="evidence" value="ECO:0007669"/>
    <property type="project" value="UniProtKB-KW"/>
</dbReference>
<dbReference type="GO" id="GO:0016301">
    <property type="term" value="F:kinase activity"/>
    <property type="evidence" value="ECO:0007669"/>
    <property type="project" value="UniProtKB-KW"/>
</dbReference>
<protein>
    <recommendedName>
        <fullName evidence="2">Nucleoside diphosphate kinase</fullName>
    </recommendedName>
</protein>
<dbReference type="SMART" id="SM00562">
    <property type="entry name" value="NDK"/>
    <property type="match status" value="1"/>
</dbReference>
<keyword evidence="11" id="KW-1185">Reference proteome</keyword>
<feature type="compositionally biased region" description="Low complexity" evidence="8">
    <location>
        <begin position="190"/>
        <end position="204"/>
    </location>
</feature>
<evidence type="ECO:0000256" key="8">
    <source>
        <dbReference type="SAM" id="MobiDB-lite"/>
    </source>
</evidence>
<accession>A0A167MT32</accession>
<evidence type="ECO:0000256" key="2">
    <source>
        <dbReference type="ARBA" id="ARBA00017632"/>
    </source>
</evidence>
<gene>
    <name evidence="10" type="ORF">CALVIDRAFT_536500</name>
</gene>
<evidence type="ECO:0000256" key="1">
    <source>
        <dbReference type="ARBA" id="ARBA00008142"/>
    </source>
</evidence>
<dbReference type="EMBL" id="KV417281">
    <property type="protein sequence ID" value="KZO97036.1"/>
    <property type="molecule type" value="Genomic_DNA"/>
</dbReference>
<reference evidence="10 11" key="1">
    <citation type="journal article" date="2016" name="Mol. Biol. Evol.">
        <title>Comparative Genomics of Early-Diverging Mushroom-Forming Fungi Provides Insights into the Origins of Lignocellulose Decay Capabilities.</title>
        <authorList>
            <person name="Nagy L.G."/>
            <person name="Riley R."/>
            <person name="Tritt A."/>
            <person name="Adam C."/>
            <person name="Daum C."/>
            <person name="Floudas D."/>
            <person name="Sun H."/>
            <person name="Yadav J.S."/>
            <person name="Pangilinan J."/>
            <person name="Larsson K.H."/>
            <person name="Matsuura K."/>
            <person name="Barry K."/>
            <person name="Labutti K."/>
            <person name="Kuo R."/>
            <person name="Ohm R.A."/>
            <person name="Bhattacharya S.S."/>
            <person name="Shirouzu T."/>
            <person name="Yoshinaga Y."/>
            <person name="Martin F.M."/>
            <person name="Grigoriev I.V."/>
            <person name="Hibbett D.S."/>
        </authorList>
    </citation>
    <scope>NUCLEOTIDE SEQUENCE [LARGE SCALE GENOMIC DNA]</scope>
    <source>
        <strain evidence="10 11">TUFC12733</strain>
    </source>
</reference>
<feature type="compositionally biased region" description="Polar residues" evidence="8">
    <location>
        <begin position="160"/>
        <end position="171"/>
    </location>
</feature>
<dbReference type="SUPFAM" id="SSF54919">
    <property type="entry name" value="Nucleoside diphosphate kinase, NDK"/>
    <property type="match status" value="1"/>
</dbReference>
<feature type="compositionally biased region" description="Low complexity" evidence="8">
    <location>
        <begin position="341"/>
        <end position="394"/>
    </location>
</feature>
<evidence type="ECO:0000256" key="3">
    <source>
        <dbReference type="ARBA" id="ARBA00022679"/>
    </source>
</evidence>
<evidence type="ECO:0000256" key="6">
    <source>
        <dbReference type="ARBA" id="ARBA00022840"/>
    </source>
</evidence>
<dbReference type="Proteomes" id="UP000076738">
    <property type="component" value="Unassembled WGS sequence"/>
</dbReference>
<feature type="compositionally biased region" description="Low complexity" evidence="8">
    <location>
        <begin position="434"/>
        <end position="448"/>
    </location>
</feature>
<dbReference type="InterPro" id="IPR034907">
    <property type="entry name" value="NDK-like_dom"/>
</dbReference>
<comment type="caution">
    <text evidence="7">Lacks conserved residue(s) required for the propagation of feature annotation.</text>
</comment>
<dbReference type="PANTHER" id="PTHR46161">
    <property type="entry name" value="NUCLEOSIDE DIPHOSPHATE KINASE"/>
    <property type="match status" value="1"/>
</dbReference>
<keyword evidence="3" id="KW-0808">Transferase</keyword>
<proteinExistence type="inferred from homology"/>
<keyword evidence="6" id="KW-0067">ATP-binding</keyword>
<feature type="region of interest" description="Disordered" evidence="8">
    <location>
        <begin position="157"/>
        <end position="207"/>
    </location>
</feature>
<dbReference type="PROSITE" id="PS51374">
    <property type="entry name" value="NDPK_LIKE"/>
    <property type="match status" value="1"/>
</dbReference>
<dbReference type="AlphaFoldDB" id="A0A167MT32"/>
<feature type="domain" description="Nucleoside diphosphate kinase-like" evidence="9">
    <location>
        <begin position="14"/>
        <end position="145"/>
    </location>
</feature>
<dbReference type="Pfam" id="PF00334">
    <property type="entry name" value="NDK"/>
    <property type="match status" value="1"/>
</dbReference>
<keyword evidence="4" id="KW-0547">Nucleotide-binding</keyword>
<evidence type="ECO:0000256" key="5">
    <source>
        <dbReference type="ARBA" id="ARBA00022777"/>
    </source>
</evidence>
<dbReference type="InterPro" id="IPR036850">
    <property type="entry name" value="NDK-like_dom_sf"/>
</dbReference>
<keyword evidence="5" id="KW-0418">Kinase</keyword>
<organism evidence="10 11">
    <name type="scientific">Calocera viscosa (strain TUFC12733)</name>
    <dbReference type="NCBI Taxonomy" id="1330018"/>
    <lineage>
        <taxon>Eukaryota</taxon>
        <taxon>Fungi</taxon>
        <taxon>Dikarya</taxon>
        <taxon>Basidiomycota</taxon>
        <taxon>Agaricomycotina</taxon>
        <taxon>Dacrymycetes</taxon>
        <taxon>Dacrymycetales</taxon>
        <taxon>Dacrymycetaceae</taxon>
        <taxon>Calocera</taxon>
    </lineage>
</organism>
<evidence type="ECO:0000256" key="4">
    <source>
        <dbReference type="ARBA" id="ARBA00022741"/>
    </source>
</evidence>
<dbReference type="OrthoDB" id="2162449at2759"/>
<dbReference type="Gene3D" id="3.30.70.141">
    <property type="entry name" value="Nucleoside diphosphate kinase-like domain"/>
    <property type="match status" value="1"/>
</dbReference>
<sequence>MSTTTPSSSPSRVVTRTIAILKPNAVKHRLTIEPRLVEAGFEIVKERQVEFQQDDAALEDLFGRDGPWLADGPVWVYVLERRRAVEVLNTLMGPEDPNQARNDAPKSLRAIYGRSLTDNAIFGSHSNDAAERQISILFASSPPFRAADLANDIPLPASESDFSLNPSNQATPDRPAHKVLADPGTPESLVPSSNFSGQSQSVSPTRTGLSVILPRQNRASLLRTGSDQLVPAGRPKRIHTSDDDAVTFADVPGHKFRSVPIVVASTAPPATAPRQNRAAALRAGQPVASLPVRERKAVEYDGTPGHKRSQTFSVVSTKAPAVAPRLNRAAALRLSQGGVPGPAARAPAATSAPTAYRGRSSSSIGMASNASSTPSRSSSVARPPSSAGATGPAAQRPKLASRTGSAAPPSSFRGMPTVDVPETPVSRPGTAPGTRPSLTTRASTASLTGDKEETPAKPPSRPASVMARPPSITPRMNRSASLRVSMGGTAAPTPSRPKPKVTPSTTVGKAPPKKAGTSGDVHVRPKTIIV</sequence>
<evidence type="ECO:0000259" key="9">
    <source>
        <dbReference type="SMART" id="SM00562"/>
    </source>
</evidence>
<dbReference type="STRING" id="1330018.A0A167MT32"/>
<evidence type="ECO:0000313" key="10">
    <source>
        <dbReference type="EMBL" id="KZO97036.1"/>
    </source>
</evidence>
<evidence type="ECO:0000256" key="7">
    <source>
        <dbReference type="PROSITE-ProRule" id="PRU00706"/>
    </source>
</evidence>
<name>A0A167MT32_CALVF</name>
<evidence type="ECO:0000313" key="11">
    <source>
        <dbReference type="Proteomes" id="UP000076738"/>
    </source>
</evidence>
<dbReference type="PANTHER" id="PTHR46161:SF3">
    <property type="entry name" value="NUCLEOSIDE DIPHOSPHATE KINASE DDB_G0292928-RELATED"/>
    <property type="match status" value="1"/>
</dbReference>
<comment type="similarity">
    <text evidence="1 7">Belongs to the NDK family.</text>
</comment>
<feature type="region of interest" description="Disordered" evidence="8">
    <location>
        <begin position="337"/>
        <end position="530"/>
    </location>
</feature>